<reference evidence="3" key="1">
    <citation type="journal article" date="2019" name="Int. J. Syst. Evol. Microbiol.">
        <title>The Global Catalogue of Microorganisms (GCM) 10K type strain sequencing project: providing services to taxonomists for standard genome sequencing and annotation.</title>
        <authorList>
            <consortium name="The Broad Institute Genomics Platform"/>
            <consortium name="The Broad Institute Genome Sequencing Center for Infectious Disease"/>
            <person name="Wu L."/>
            <person name="Ma J."/>
        </authorList>
    </citation>
    <scope>NUCLEOTIDE SEQUENCE [LARGE SCALE GENOMIC DNA]</scope>
    <source>
        <strain evidence="3">JCM 17386</strain>
    </source>
</reference>
<dbReference type="EMBL" id="BAABAO010000005">
    <property type="protein sequence ID" value="GAA4127170.1"/>
    <property type="molecule type" value="Genomic_DNA"/>
</dbReference>
<evidence type="ECO:0000256" key="1">
    <source>
        <dbReference type="SAM" id="MobiDB-lite"/>
    </source>
</evidence>
<evidence type="ECO:0000313" key="3">
    <source>
        <dbReference type="Proteomes" id="UP001501333"/>
    </source>
</evidence>
<sequence>MKKYKSNFGDFQNDKLVATELKVIRGGDGIPPANPDPTDQVDPKKGGGNGNP</sequence>
<dbReference type="RefSeq" id="WP_229353173.1">
    <property type="nucleotide sequence ID" value="NZ_BAABAO010000005.1"/>
</dbReference>
<protein>
    <submittedName>
        <fullName evidence="2">Uncharacterized protein</fullName>
    </submittedName>
</protein>
<evidence type="ECO:0000313" key="2">
    <source>
        <dbReference type="EMBL" id="GAA4127170.1"/>
    </source>
</evidence>
<accession>A0ABP7XWJ0</accession>
<keyword evidence="3" id="KW-1185">Reference proteome</keyword>
<name>A0ABP7XWJ0_9FLAO</name>
<feature type="region of interest" description="Disordered" evidence="1">
    <location>
        <begin position="25"/>
        <end position="52"/>
    </location>
</feature>
<comment type="caution">
    <text evidence="2">The sequence shown here is derived from an EMBL/GenBank/DDBJ whole genome shotgun (WGS) entry which is preliminary data.</text>
</comment>
<dbReference type="Proteomes" id="UP001501333">
    <property type="component" value="Unassembled WGS sequence"/>
</dbReference>
<gene>
    <name evidence="2" type="ORF">GCM10022250_14570</name>
</gene>
<organism evidence="2 3">
    <name type="scientific">Flavobacterium chungbukense</name>
    <dbReference type="NCBI Taxonomy" id="877464"/>
    <lineage>
        <taxon>Bacteria</taxon>
        <taxon>Pseudomonadati</taxon>
        <taxon>Bacteroidota</taxon>
        <taxon>Flavobacteriia</taxon>
        <taxon>Flavobacteriales</taxon>
        <taxon>Flavobacteriaceae</taxon>
        <taxon>Flavobacterium</taxon>
    </lineage>
</organism>
<proteinExistence type="predicted"/>